<dbReference type="SUPFAM" id="SSF52279">
    <property type="entry name" value="Beta-D-glucan exohydrolase, C-terminal domain"/>
    <property type="match status" value="1"/>
</dbReference>
<proteinExistence type="inferred from homology"/>
<evidence type="ECO:0000313" key="9">
    <source>
        <dbReference type="EMBL" id="SES26470.1"/>
    </source>
</evidence>
<dbReference type="STRING" id="1121357.SAMN05661109_02435"/>
<dbReference type="InterPro" id="IPR002772">
    <property type="entry name" value="Glyco_hydro_3_C"/>
</dbReference>
<evidence type="ECO:0000256" key="1">
    <source>
        <dbReference type="ARBA" id="ARBA00000448"/>
    </source>
</evidence>
<dbReference type="Gene3D" id="3.40.50.1700">
    <property type="entry name" value="Glycoside hydrolase family 3 C-terminal domain"/>
    <property type="match status" value="1"/>
</dbReference>
<keyword evidence="4" id="KW-0732">Signal</keyword>
<evidence type="ECO:0000256" key="3">
    <source>
        <dbReference type="ARBA" id="ARBA00012744"/>
    </source>
</evidence>
<evidence type="ECO:0000259" key="8">
    <source>
        <dbReference type="Pfam" id="PF01915"/>
    </source>
</evidence>
<accession>A0A1H9VXE7</accession>
<dbReference type="InterPro" id="IPR036962">
    <property type="entry name" value="Glyco_hydro_3_N_sf"/>
</dbReference>
<evidence type="ECO:0000256" key="5">
    <source>
        <dbReference type="ARBA" id="ARBA00022801"/>
    </source>
</evidence>
<dbReference type="InterPro" id="IPR001764">
    <property type="entry name" value="Glyco_hydro_3_N"/>
</dbReference>
<feature type="domain" description="Glycoside hydrolase family 3 N-terminal" evidence="7">
    <location>
        <begin position="136"/>
        <end position="436"/>
    </location>
</feature>
<evidence type="ECO:0000256" key="4">
    <source>
        <dbReference type="ARBA" id="ARBA00022729"/>
    </source>
</evidence>
<dbReference type="EMBL" id="FOGQ01000015">
    <property type="protein sequence ID" value="SES26470.1"/>
    <property type="molecule type" value="Genomic_DNA"/>
</dbReference>
<name>A0A1H9VXE7_9CORY</name>
<feature type="domain" description="Glycoside hydrolase family 3 C-terminal" evidence="8">
    <location>
        <begin position="523"/>
        <end position="678"/>
    </location>
</feature>
<dbReference type="InterPro" id="IPR017853">
    <property type="entry name" value="GH"/>
</dbReference>
<dbReference type="GO" id="GO:0009251">
    <property type="term" value="P:glucan catabolic process"/>
    <property type="evidence" value="ECO:0007669"/>
    <property type="project" value="TreeGrafter"/>
</dbReference>
<dbReference type="PANTHER" id="PTHR30620">
    <property type="entry name" value="PERIPLASMIC BETA-GLUCOSIDASE-RELATED"/>
    <property type="match status" value="1"/>
</dbReference>
<dbReference type="Proteomes" id="UP000198929">
    <property type="component" value="Unassembled WGS sequence"/>
</dbReference>
<evidence type="ECO:0000259" key="7">
    <source>
        <dbReference type="Pfam" id="PF00933"/>
    </source>
</evidence>
<evidence type="ECO:0000256" key="2">
    <source>
        <dbReference type="ARBA" id="ARBA00005336"/>
    </source>
</evidence>
<keyword evidence="10" id="KW-1185">Reference proteome</keyword>
<dbReference type="EC" id="3.2.1.21" evidence="3"/>
<dbReference type="Pfam" id="PF01915">
    <property type="entry name" value="Glyco_hydro_3_C"/>
    <property type="match status" value="1"/>
</dbReference>
<reference evidence="10" key="1">
    <citation type="submission" date="2016-10" db="EMBL/GenBank/DDBJ databases">
        <authorList>
            <person name="Varghese N."/>
            <person name="Submissions S."/>
        </authorList>
    </citation>
    <scope>NUCLEOTIDE SEQUENCE [LARGE SCALE GENOMIC DNA]</scope>
    <source>
        <strain evidence="10">DSM 20524</strain>
    </source>
</reference>
<organism evidence="9 10">
    <name type="scientific">Corynebacterium cystitidis DSM 20524</name>
    <dbReference type="NCBI Taxonomy" id="1121357"/>
    <lineage>
        <taxon>Bacteria</taxon>
        <taxon>Bacillati</taxon>
        <taxon>Actinomycetota</taxon>
        <taxon>Actinomycetes</taxon>
        <taxon>Mycobacteriales</taxon>
        <taxon>Corynebacteriaceae</taxon>
        <taxon>Corynebacterium</taxon>
    </lineage>
</organism>
<evidence type="ECO:0000256" key="6">
    <source>
        <dbReference type="ARBA" id="ARBA00023295"/>
    </source>
</evidence>
<keyword evidence="6" id="KW-0326">Glycosidase</keyword>
<gene>
    <name evidence="9" type="ORF">SAMN05661109_02435</name>
</gene>
<dbReference type="InterPro" id="IPR051915">
    <property type="entry name" value="Cellulose_Degrad_GH3"/>
</dbReference>
<dbReference type="InterPro" id="IPR036881">
    <property type="entry name" value="Glyco_hydro_3_C_sf"/>
</dbReference>
<dbReference type="SUPFAM" id="SSF51445">
    <property type="entry name" value="(Trans)glycosidases"/>
    <property type="match status" value="1"/>
</dbReference>
<dbReference type="GO" id="GO:0008422">
    <property type="term" value="F:beta-glucosidase activity"/>
    <property type="evidence" value="ECO:0007669"/>
    <property type="project" value="UniProtKB-EC"/>
</dbReference>
<dbReference type="RefSeq" id="WP_092260531.1">
    <property type="nucleotide sequence ID" value="NZ_CP047199.1"/>
</dbReference>
<evidence type="ECO:0000313" key="10">
    <source>
        <dbReference type="Proteomes" id="UP000198929"/>
    </source>
</evidence>
<dbReference type="PANTHER" id="PTHR30620:SF16">
    <property type="entry name" value="LYSOSOMAL BETA GLUCOSIDASE"/>
    <property type="match status" value="1"/>
</dbReference>
<dbReference type="Pfam" id="PF00933">
    <property type="entry name" value="Glyco_hydro_3"/>
    <property type="match status" value="1"/>
</dbReference>
<dbReference type="Gene3D" id="3.20.20.300">
    <property type="entry name" value="Glycoside hydrolase, family 3, N-terminal domain"/>
    <property type="match status" value="1"/>
</dbReference>
<dbReference type="AlphaFoldDB" id="A0A1H9VXE7"/>
<sequence length="681" mass="74444">MTPQRTLSACTKNLITVDGLEFKDLDGDGQLTPYEDWRLSPRERAEDLVARMTDDEKAGLMIIGSHYPANSAFLPNAQEGKVLHDEDFWADKHPMTGLEYPEPMLLGPATDKSINERHQRFFIYRDNLPARDLAVWTNAVQEIAESSRLGIPAVFACNPLNIFSVVPAFGDKDTSGVFSGWPSELGLAGLRDADRVEKLAAGAAAEWRAAGIHKVYGYMADVASEPRWARFANTFGEDPQLVADYVTATVRGLQQLRTGESGRRAIDGVACTVKHFPGGGVREDGHDPHFAWGKFNNYPTENALYTYHIPPFQAAIEAGASSIMPYYAVPVNESADQLPRQYWQSEGTQFEEVAFAFNKTMITDILRGQLGHTGYVNSDSGVLDAMPWGVEDKTQPERIAAAVNAGVDIFSDVSDPSAVREAIADGLNVDESVTRLLVEIFELGLFDDPFVDEDAAASVIGNPQAVAAGHSAQRDSVTLLRNSSDASGAGDGPILPLDRGATHKIYTWVTARTKPELAHERFATAVREAFPQAVFVDKPEDADVAIVWVRPEIALFTDDKEDQPLSIDPRDNQVDVDRVIEIQKSVPTITLINVTNPWLLGEIEPHAAALVATFDSSPRAIIEALCGVDGGPKGQLAFSFPRDVAAFADSPRDVPGKFLGEDYAYVDRDGNVYQFGYGQRL</sequence>
<comment type="catalytic activity">
    <reaction evidence="1">
        <text>Hydrolysis of terminal, non-reducing beta-D-glucosyl residues with release of beta-D-glucose.</text>
        <dbReference type="EC" id="3.2.1.21"/>
    </reaction>
</comment>
<comment type="similarity">
    <text evidence="2">Belongs to the glycosyl hydrolase 3 family.</text>
</comment>
<protein>
    <recommendedName>
        <fullName evidence="3">beta-glucosidase</fullName>
        <ecNumber evidence="3">3.2.1.21</ecNumber>
    </recommendedName>
</protein>
<keyword evidence="5" id="KW-0378">Hydrolase</keyword>